<dbReference type="GO" id="GO:0030632">
    <property type="term" value="P:D-alanine biosynthetic process"/>
    <property type="evidence" value="ECO:0007669"/>
    <property type="project" value="TreeGrafter"/>
</dbReference>
<reference evidence="5" key="1">
    <citation type="submission" date="2010-07" db="EMBL/GenBank/DDBJ databases">
        <authorList>
            <consortium name="CONSOLIDER consortium CSD2007-00005"/>
            <person name="Guazzaroni M.-E."/>
            <person name="Richter M."/>
            <person name="Garcia-Salamanca A."/>
            <person name="Yarza P."/>
            <person name="Ferrer M."/>
        </authorList>
    </citation>
    <scope>NUCLEOTIDE SEQUENCE</scope>
</reference>
<accession>D9PJH6</accession>
<dbReference type="PRINTS" id="PR00992">
    <property type="entry name" value="ALARACEMASE"/>
</dbReference>
<feature type="domain" description="Alanine racemase N-terminal" evidence="4">
    <location>
        <begin position="6"/>
        <end position="227"/>
    </location>
</feature>
<feature type="non-terminal residue" evidence="5">
    <location>
        <position position="250"/>
    </location>
</feature>
<dbReference type="InterPro" id="IPR029066">
    <property type="entry name" value="PLP-binding_barrel"/>
</dbReference>
<dbReference type="Gene3D" id="3.20.20.10">
    <property type="entry name" value="Alanine racemase"/>
    <property type="match status" value="1"/>
</dbReference>
<evidence type="ECO:0000256" key="1">
    <source>
        <dbReference type="ARBA" id="ARBA00001933"/>
    </source>
</evidence>
<comment type="cofactor">
    <cofactor evidence="1">
        <name>pyridoxal 5'-phosphate</name>
        <dbReference type="ChEBI" id="CHEBI:597326"/>
    </cofactor>
</comment>
<dbReference type="GO" id="GO:0008784">
    <property type="term" value="F:alanine racemase activity"/>
    <property type="evidence" value="ECO:0007669"/>
    <property type="project" value="UniProtKB-EC"/>
</dbReference>
<name>D9PJH6_9ZZZZ</name>
<dbReference type="NCBIfam" id="TIGR00492">
    <property type="entry name" value="alr"/>
    <property type="match status" value="1"/>
</dbReference>
<dbReference type="GO" id="GO:0030170">
    <property type="term" value="F:pyridoxal phosphate binding"/>
    <property type="evidence" value="ECO:0007669"/>
    <property type="project" value="TreeGrafter"/>
</dbReference>
<dbReference type="CDD" id="cd00430">
    <property type="entry name" value="PLPDE_III_AR"/>
    <property type="match status" value="1"/>
</dbReference>
<comment type="caution">
    <text evidence="5">The sequence shown here is derived from an EMBL/GenBank/DDBJ whole genome shotgun (WGS) entry which is preliminary data.</text>
</comment>
<evidence type="ECO:0000256" key="2">
    <source>
        <dbReference type="ARBA" id="ARBA00022898"/>
    </source>
</evidence>
<dbReference type="FunFam" id="3.20.20.10:FF:000002">
    <property type="entry name" value="Alanine racemase"/>
    <property type="match status" value="1"/>
</dbReference>
<dbReference type="EC" id="5.1.1.1" evidence="5"/>
<evidence type="ECO:0000259" key="4">
    <source>
        <dbReference type="Pfam" id="PF01168"/>
    </source>
</evidence>
<dbReference type="InterPro" id="IPR001608">
    <property type="entry name" value="Ala_racemase_N"/>
</dbReference>
<dbReference type="SUPFAM" id="SSF51419">
    <property type="entry name" value="PLP-binding barrel"/>
    <property type="match status" value="1"/>
</dbReference>
<evidence type="ECO:0000256" key="3">
    <source>
        <dbReference type="ARBA" id="ARBA00023235"/>
    </source>
</evidence>
<keyword evidence="3 5" id="KW-0413">Isomerase</keyword>
<dbReference type="Gene3D" id="2.40.37.10">
    <property type="entry name" value="Lyase, Ornithine Decarboxylase, Chain A, domain 1"/>
    <property type="match status" value="1"/>
</dbReference>
<gene>
    <name evidence="5" type="primary">alr</name>
    <name evidence="5" type="ORF">LDC_1685</name>
</gene>
<reference evidence="5" key="2">
    <citation type="journal article" date="2011" name="Microb. Ecol.">
        <title>Taxonomic and Functional Metagenomic Profiling of the Microbial Community in the Anoxic Sediment of a Sub-saline Shallow Lake (Laguna de Carrizo, Central Spain).</title>
        <authorList>
            <person name="Ferrer M."/>
            <person name="Guazzaroni M.E."/>
            <person name="Richter M."/>
            <person name="Garcia-Salamanca A."/>
            <person name="Yarza P."/>
            <person name="Suarez-Suarez A."/>
            <person name="Solano J."/>
            <person name="Alcaide M."/>
            <person name="van Dillewijn P."/>
            <person name="Molina-Henares M.A."/>
            <person name="Lopez-Cortes N."/>
            <person name="Al-Ramahi Y."/>
            <person name="Guerrero C."/>
            <person name="Acosta A."/>
            <person name="de Eugenio L.I."/>
            <person name="Martinez V."/>
            <person name="Marques S."/>
            <person name="Rojo F."/>
            <person name="Santero E."/>
            <person name="Genilloud O."/>
            <person name="Perez-Perez J."/>
            <person name="Rossello-Mora R."/>
            <person name="Ramos J.L."/>
        </authorList>
    </citation>
    <scope>NUCLEOTIDE SEQUENCE</scope>
</reference>
<sequence>MNHLTIDLSALARNLNQVKAMVGENTRIMGVVKADAYGHGLVAVAKTLEENRVHSLGVAHFHEAMELRNRGISLPIVVLCGIRRREELEAAVHHGLVPTLFDPAVVEVFAAECARTKTVGRAYIKVDTGMGRLGLLSSELVSFLHQAARFKELRIEGLTSHLSSADDAEPGFTETQIRSFRKAVEAGRAMGLDLPLNNLANSAGLMKFKAAHFDMVRPGIMLYGGLPSPDFNSPVPLKPVMRFSGEIIQV</sequence>
<evidence type="ECO:0000313" key="5">
    <source>
        <dbReference type="EMBL" id="EFK96289.1"/>
    </source>
</evidence>
<organism evidence="5">
    <name type="scientific">sediment metagenome</name>
    <dbReference type="NCBI Taxonomy" id="749907"/>
    <lineage>
        <taxon>unclassified sequences</taxon>
        <taxon>metagenomes</taxon>
        <taxon>ecological metagenomes</taxon>
    </lineage>
</organism>
<dbReference type="AlphaFoldDB" id="D9PJH6"/>
<dbReference type="InterPro" id="IPR020622">
    <property type="entry name" value="Ala_racemase_pyridoxalP-BS"/>
</dbReference>
<dbReference type="InterPro" id="IPR009006">
    <property type="entry name" value="Ala_racemase/Decarboxylase_C"/>
</dbReference>
<dbReference type="EMBL" id="ADZX01000519">
    <property type="protein sequence ID" value="EFK96289.1"/>
    <property type="molecule type" value="Genomic_DNA"/>
</dbReference>
<protein>
    <submittedName>
        <fullName evidence="5">Alanine racemase</fullName>
        <ecNumber evidence="5">5.1.1.1</ecNumber>
    </submittedName>
</protein>
<keyword evidence="2" id="KW-0663">Pyridoxal phosphate</keyword>
<proteinExistence type="predicted"/>
<dbReference type="PANTHER" id="PTHR30511:SF0">
    <property type="entry name" value="ALANINE RACEMASE, CATABOLIC-RELATED"/>
    <property type="match status" value="1"/>
</dbReference>
<dbReference type="InterPro" id="IPR000821">
    <property type="entry name" value="Ala_racemase"/>
</dbReference>
<dbReference type="GO" id="GO:0005829">
    <property type="term" value="C:cytosol"/>
    <property type="evidence" value="ECO:0007669"/>
    <property type="project" value="TreeGrafter"/>
</dbReference>
<dbReference type="PROSITE" id="PS00395">
    <property type="entry name" value="ALANINE_RACEMASE"/>
    <property type="match status" value="1"/>
</dbReference>
<dbReference type="PANTHER" id="PTHR30511">
    <property type="entry name" value="ALANINE RACEMASE"/>
    <property type="match status" value="1"/>
</dbReference>
<dbReference type="Pfam" id="PF01168">
    <property type="entry name" value="Ala_racemase_N"/>
    <property type="match status" value="1"/>
</dbReference>